<keyword evidence="3" id="KW-0813">Transport</keyword>
<sequence>MNTNIKIFIITFLSILITVISLFIGSHSINIYNIFNSESIDNYIFFNTRLQRVITGFITGGILAVSGLVFQSIFKNPIATPFTLGVAGGASLGAAIYILFAQSISLMAVFGQTIAALIGAVITILIVYSFAFIKGRLNNVTLLLAGVAVNFFTSSLIMFIQYFADIQKSYIITRYITGSLAAVSLNNILFLIPLSLAAFIIIYSYHKELDIISMGEYIAKSRGVNITSSITILYFTVSLSIAAVVSATGPIGFVGMIIPHIIRMYVSFKNKILIPVSFIFGGAFLVLCDTVSRVIIAPAELPVSVVTSLIGAPFFIFLIMKTNK</sequence>
<evidence type="ECO:0000256" key="7">
    <source>
        <dbReference type="ARBA" id="ARBA00023136"/>
    </source>
</evidence>
<feature type="transmembrane region" description="Helical" evidence="8">
    <location>
        <begin position="106"/>
        <end position="128"/>
    </location>
</feature>
<dbReference type="InterPro" id="IPR037294">
    <property type="entry name" value="ABC_BtuC-like"/>
</dbReference>
<feature type="transmembrane region" description="Helical" evidence="8">
    <location>
        <begin position="224"/>
        <end position="244"/>
    </location>
</feature>
<keyword evidence="5 8" id="KW-0812">Transmembrane</keyword>
<dbReference type="GO" id="GO:0022857">
    <property type="term" value="F:transmembrane transporter activity"/>
    <property type="evidence" value="ECO:0007669"/>
    <property type="project" value="InterPro"/>
</dbReference>
<name>A0A9D2GVP5_9BACT</name>
<comment type="caution">
    <text evidence="9">The sequence shown here is derived from an EMBL/GenBank/DDBJ whole genome shotgun (WGS) entry which is preliminary data.</text>
</comment>
<dbReference type="GO" id="GO:0005886">
    <property type="term" value="C:plasma membrane"/>
    <property type="evidence" value="ECO:0007669"/>
    <property type="project" value="UniProtKB-SubCell"/>
</dbReference>
<dbReference type="Proteomes" id="UP000824176">
    <property type="component" value="Unassembled WGS sequence"/>
</dbReference>
<dbReference type="CDD" id="cd06550">
    <property type="entry name" value="TM_ABC_iron-siderophores_like"/>
    <property type="match status" value="1"/>
</dbReference>
<keyword evidence="7 8" id="KW-0472">Membrane</keyword>
<evidence type="ECO:0000256" key="6">
    <source>
        <dbReference type="ARBA" id="ARBA00022989"/>
    </source>
</evidence>
<dbReference type="InterPro" id="IPR000522">
    <property type="entry name" value="ABC_transptr_permease_BtuC"/>
</dbReference>
<accession>A0A9D2GVP5</accession>
<evidence type="ECO:0000313" key="9">
    <source>
        <dbReference type="EMBL" id="HIZ90212.1"/>
    </source>
</evidence>
<proteinExistence type="inferred from homology"/>
<dbReference type="EMBL" id="DXAQ01000144">
    <property type="protein sequence ID" value="HIZ90212.1"/>
    <property type="molecule type" value="Genomic_DNA"/>
</dbReference>
<evidence type="ECO:0000256" key="1">
    <source>
        <dbReference type="ARBA" id="ARBA00004651"/>
    </source>
</evidence>
<keyword evidence="4" id="KW-1003">Cell membrane</keyword>
<feature type="transmembrane region" description="Helical" evidence="8">
    <location>
        <begin position="82"/>
        <end position="100"/>
    </location>
</feature>
<feature type="transmembrane region" description="Helical" evidence="8">
    <location>
        <begin position="176"/>
        <end position="203"/>
    </location>
</feature>
<dbReference type="AlphaFoldDB" id="A0A9D2GVP5"/>
<gene>
    <name evidence="9" type="ORF">H9804_09710</name>
</gene>
<keyword evidence="6 8" id="KW-1133">Transmembrane helix</keyword>
<evidence type="ECO:0000256" key="2">
    <source>
        <dbReference type="ARBA" id="ARBA00007935"/>
    </source>
</evidence>
<feature type="non-terminal residue" evidence="9">
    <location>
        <position position="324"/>
    </location>
</feature>
<evidence type="ECO:0000256" key="8">
    <source>
        <dbReference type="SAM" id="Phobius"/>
    </source>
</evidence>
<dbReference type="PANTHER" id="PTHR30472">
    <property type="entry name" value="FERRIC ENTEROBACTIN TRANSPORT SYSTEM PERMEASE PROTEIN"/>
    <property type="match status" value="1"/>
</dbReference>
<dbReference type="Pfam" id="PF01032">
    <property type="entry name" value="FecCD"/>
    <property type="match status" value="1"/>
</dbReference>
<evidence type="ECO:0000256" key="3">
    <source>
        <dbReference type="ARBA" id="ARBA00022448"/>
    </source>
</evidence>
<feature type="transmembrane region" description="Helical" evidence="8">
    <location>
        <begin position="49"/>
        <end position="70"/>
    </location>
</feature>
<dbReference type="Gene3D" id="1.10.3470.10">
    <property type="entry name" value="ABC transporter involved in vitamin B12 uptake, BtuC"/>
    <property type="match status" value="1"/>
</dbReference>
<dbReference type="SUPFAM" id="SSF81345">
    <property type="entry name" value="ABC transporter involved in vitamin B12 uptake, BtuC"/>
    <property type="match status" value="1"/>
</dbReference>
<reference evidence="9" key="1">
    <citation type="journal article" date="2021" name="PeerJ">
        <title>Extensive microbial diversity within the chicken gut microbiome revealed by metagenomics and culture.</title>
        <authorList>
            <person name="Gilroy R."/>
            <person name="Ravi A."/>
            <person name="Getino M."/>
            <person name="Pursley I."/>
            <person name="Horton D.L."/>
            <person name="Alikhan N.F."/>
            <person name="Baker D."/>
            <person name="Gharbi K."/>
            <person name="Hall N."/>
            <person name="Watson M."/>
            <person name="Adriaenssens E.M."/>
            <person name="Foster-Nyarko E."/>
            <person name="Jarju S."/>
            <person name="Secka A."/>
            <person name="Antonio M."/>
            <person name="Oren A."/>
            <person name="Chaudhuri R.R."/>
            <person name="La Ragione R."/>
            <person name="Hildebrand F."/>
            <person name="Pallen M.J."/>
        </authorList>
    </citation>
    <scope>NUCLEOTIDE SEQUENCE</scope>
    <source>
        <strain evidence="9">ChiW4-1371</strain>
    </source>
</reference>
<reference evidence="9" key="2">
    <citation type="submission" date="2021-04" db="EMBL/GenBank/DDBJ databases">
        <authorList>
            <person name="Gilroy R."/>
        </authorList>
    </citation>
    <scope>NUCLEOTIDE SEQUENCE</scope>
    <source>
        <strain evidence="9">ChiW4-1371</strain>
    </source>
</reference>
<evidence type="ECO:0000256" key="5">
    <source>
        <dbReference type="ARBA" id="ARBA00022692"/>
    </source>
</evidence>
<feature type="transmembrane region" description="Helical" evidence="8">
    <location>
        <begin position="273"/>
        <end position="295"/>
    </location>
</feature>
<feature type="transmembrane region" description="Helical" evidence="8">
    <location>
        <begin position="250"/>
        <end position="266"/>
    </location>
</feature>
<organism evidence="9 10">
    <name type="scientific">Candidatus Mucispirillum faecigallinarum</name>
    <dbReference type="NCBI Taxonomy" id="2838699"/>
    <lineage>
        <taxon>Bacteria</taxon>
        <taxon>Pseudomonadati</taxon>
        <taxon>Deferribacterota</taxon>
        <taxon>Deferribacteres</taxon>
        <taxon>Deferribacterales</taxon>
        <taxon>Mucispirillaceae</taxon>
        <taxon>Mucispirillum</taxon>
    </lineage>
</organism>
<feature type="transmembrane region" description="Helical" evidence="8">
    <location>
        <begin position="301"/>
        <end position="320"/>
    </location>
</feature>
<evidence type="ECO:0000256" key="4">
    <source>
        <dbReference type="ARBA" id="ARBA00022475"/>
    </source>
</evidence>
<feature type="transmembrane region" description="Helical" evidence="8">
    <location>
        <begin position="7"/>
        <end position="29"/>
    </location>
</feature>
<dbReference type="FunFam" id="1.10.3470.10:FF:000001">
    <property type="entry name" value="Vitamin B12 ABC transporter permease BtuC"/>
    <property type="match status" value="1"/>
</dbReference>
<protein>
    <submittedName>
        <fullName evidence="9">Iron ABC transporter permease</fullName>
    </submittedName>
</protein>
<feature type="transmembrane region" description="Helical" evidence="8">
    <location>
        <begin position="140"/>
        <end position="164"/>
    </location>
</feature>
<dbReference type="PANTHER" id="PTHR30472:SF25">
    <property type="entry name" value="ABC TRANSPORTER PERMEASE PROTEIN MJ0876-RELATED"/>
    <property type="match status" value="1"/>
</dbReference>
<comment type="similarity">
    <text evidence="2">Belongs to the binding-protein-dependent transport system permease family. FecCD subfamily.</text>
</comment>
<comment type="subcellular location">
    <subcellularLocation>
        <location evidence="1">Cell membrane</location>
        <topology evidence="1">Multi-pass membrane protein</topology>
    </subcellularLocation>
</comment>
<evidence type="ECO:0000313" key="10">
    <source>
        <dbReference type="Proteomes" id="UP000824176"/>
    </source>
</evidence>